<comment type="caution">
    <text evidence="4">The sequence shown here is derived from an EMBL/GenBank/DDBJ whole genome shotgun (WGS) entry which is preliminary data.</text>
</comment>
<keyword evidence="5" id="KW-1185">Reference proteome</keyword>
<dbReference type="PANTHER" id="PTHR16148">
    <property type="entry name" value="NF-KAPPA-B-REPRESSING FACTOR-RELATED"/>
    <property type="match status" value="1"/>
</dbReference>
<accession>A0AAN9UR30</accession>
<proteinExistence type="predicted"/>
<dbReference type="SMART" id="SM00184">
    <property type="entry name" value="RING"/>
    <property type="match status" value="1"/>
</dbReference>
<sequence length="311" mass="34405">MHAGFVRDGRPVRMGLCCAICDDAVLAFPIVALHNPANQATEGVAVLPCGHFYGAACVSKWLATQHRARRAPTCPDCRHPLVHPACGHGVRLLSSPFTPLRPRGAREEQGAVMLSLPTHLPPALLRMIDNKYNSNNNGNTNNSNGHVEEDEYCPSCRSKQASARGAAILRDRIRMATARASGRRVGVNNSNNGSNSNNTNNNNTNNNSSNNNDNQNSVTNRRRVVPTQPINFRTPASREQQQAIQRALRGRLHLYAQTSTQQRRMLAYLVHRYLTEPANSARFLELIGRWPLVQQQQQEQQPGSQQGRQAS</sequence>
<dbReference type="PANTHER" id="PTHR16148:SF14">
    <property type="entry name" value="MYND-TYPE DOMAIN-CONTAINING PROTEIN"/>
    <property type="match status" value="1"/>
</dbReference>
<dbReference type="Gene3D" id="3.30.40.10">
    <property type="entry name" value="Zinc/RING finger domain, C3HC4 (zinc finger)"/>
    <property type="match status" value="1"/>
</dbReference>
<evidence type="ECO:0000259" key="3">
    <source>
        <dbReference type="PROSITE" id="PS50089"/>
    </source>
</evidence>
<keyword evidence="1" id="KW-0863">Zinc-finger</keyword>
<feature type="domain" description="RING-type" evidence="3">
    <location>
        <begin position="18"/>
        <end position="78"/>
    </location>
</feature>
<evidence type="ECO:0000256" key="2">
    <source>
        <dbReference type="SAM" id="MobiDB-lite"/>
    </source>
</evidence>
<organism evidence="4 5">
    <name type="scientific">Diatrype stigma</name>
    <dbReference type="NCBI Taxonomy" id="117547"/>
    <lineage>
        <taxon>Eukaryota</taxon>
        <taxon>Fungi</taxon>
        <taxon>Dikarya</taxon>
        <taxon>Ascomycota</taxon>
        <taxon>Pezizomycotina</taxon>
        <taxon>Sordariomycetes</taxon>
        <taxon>Xylariomycetidae</taxon>
        <taxon>Xylariales</taxon>
        <taxon>Diatrypaceae</taxon>
        <taxon>Diatrype</taxon>
    </lineage>
</organism>
<dbReference type="AlphaFoldDB" id="A0AAN9UR30"/>
<feature type="region of interest" description="Disordered" evidence="2">
    <location>
        <begin position="179"/>
        <end position="239"/>
    </location>
</feature>
<dbReference type="Pfam" id="PF13639">
    <property type="entry name" value="zf-RING_2"/>
    <property type="match status" value="1"/>
</dbReference>
<name>A0AAN9UR30_9PEZI</name>
<dbReference type="EMBL" id="JAKJXP020000050">
    <property type="protein sequence ID" value="KAK7751407.1"/>
    <property type="molecule type" value="Genomic_DNA"/>
</dbReference>
<dbReference type="GO" id="GO:0008270">
    <property type="term" value="F:zinc ion binding"/>
    <property type="evidence" value="ECO:0007669"/>
    <property type="project" value="UniProtKB-KW"/>
</dbReference>
<dbReference type="InterPro" id="IPR013083">
    <property type="entry name" value="Znf_RING/FYVE/PHD"/>
</dbReference>
<keyword evidence="1" id="KW-0862">Zinc</keyword>
<dbReference type="SUPFAM" id="SSF57850">
    <property type="entry name" value="RING/U-box"/>
    <property type="match status" value="1"/>
</dbReference>
<evidence type="ECO:0000256" key="1">
    <source>
        <dbReference type="PROSITE-ProRule" id="PRU00175"/>
    </source>
</evidence>
<evidence type="ECO:0000313" key="4">
    <source>
        <dbReference type="EMBL" id="KAK7751407.1"/>
    </source>
</evidence>
<dbReference type="PROSITE" id="PS50089">
    <property type="entry name" value="ZF_RING_2"/>
    <property type="match status" value="1"/>
</dbReference>
<gene>
    <name evidence="4" type="ORF">SLS62_006663</name>
</gene>
<protein>
    <recommendedName>
        <fullName evidence="3">RING-type domain-containing protein</fullName>
    </recommendedName>
</protein>
<keyword evidence="1" id="KW-0479">Metal-binding</keyword>
<dbReference type="Proteomes" id="UP001320420">
    <property type="component" value="Unassembled WGS sequence"/>
</dbReference>
<feature type="compositionally biased region" description="Low complexity" evidence="2">
    <location>
        <begin position="183"/>
        <end position="219"/>
    </location>
</feature>
<dbReference type="InterPro" id="IPR001841">
    <property type="entry name" value="Znf_RING"/>
</dbReference>
<evidence type="ECO:0000313" key="5">
    <source>
        <dbReference type="Proteomes" id="UP001320420"/>
    </source>
</evidence>
<reference evidence="4 5" key="1">
    <citation type="submission" date="2024-02" db="EMBL/GenBank/DDBJ databases">
        <title>De novo assembly and annotation of 12 fungi associated with fruit tree decline syndrome in Ontario, Canada.</title>
        <authorList>
            <person name="Sulman M."/>
            <person name="Ellouze W."/>
            <person name="Ilyukhin E."/>
        </authorList>
    </citation>
    <scope>NUCLEOTIDE SEQUENCE [LARGE SCALE GENOMIC DNA]</scope>
    <source>
        <strain evidence="4 5">M11/M66-122</strain>
    </source>
</reference>